<name>A0ABM8I827_9BACE</name>
<dbReference type="SUPFAM" id="SSF51161">
    <property type="entry name" value="Trimeric LpxA-like enzymes"/>
    <property type="match status" value="1"/>
</dbReference>
<evidence type="ECO:0000256" key="2">
    <source>
        <dbReference type="ARBA" id="ARBA00022556"/>
    </source>
</evidence>
<keyword evidence="8" id="KW-1185">Reference proteome</keyword>
<evidence type="ECO:0000256" key="3">
    <source>
        <dbReference type="ARBA" id="ARBA00022679"/>
    </source>
</evidence>
<sequence>MHMNTISPLAFVSPEAKIGEGVTIHPFAYIDKNVVIGNNCTIMPYASILNGTRMGDGNQVYQNSVLGATPQDFSYHGGDTILEIGNNNVFRENVLIARSSIKDGKTIIGNDNFIMEGVHICHDCKIDNFCVIGINSIIAGNCIIDSHVIFSSQVSMFQDTHVGCWSMIQGGCRFKKDIPPYIITTTNPTRYYGVNVKLLNHYNVSEEVIGHIAHAYELIFHARVSTTDALHRVEEEVPMSEEIENIINFIRESKKGIIS</sequence>
<dbReference type="PANTHER" id="PTHR43480">
    <property type="entry name" value="ACYL-[ACYL-CARRIER-PROTEIN]--UDP-N-ACETYLGLUCOSAMINE O-ACYLTRANSFERASE"/>
    <property type="match status" value="1"/>
</dbReference>
<gene>
    <name evidence="7" type="ORF">BSYN_05120</name>
</gene>
<keyword evidence="3" id="KW-0808">Transferase</keyword>
<keyword evidence="2" id="KW-0441">Lipid A biosynthesis</keyword>
<evidence type="ECO:0000259" key="6">
    <source>
        <dbReference type="Pfam" id="PF13720"/>
    </source>
</evidence>
<keyword evidence="1" id="KW-0444">Lipid biosynthesis</keyword>
<dbReference type="Pfam" id="PF13720">
    <property type="entry name" value="Acetyltransf_11"/>
    <property type="match status" value="1"/>
</dbReference>
<dbReference type="InterPro" id="IPR037157">
    <property type="entry name" value="Acetyltransf_C_sf"/>
</dbReference>
<dbReference type="Pfam" id="PF00132">
    <property type="entry name" value="Hexapep"/>
    <property type="match status" value="1"/>
</dbReference>
<dbReference type="InterPro" id="IPR001451">
    <property type="entry name" value="Hexapep"/>
</dbReference>
<organism evidence="7 8">
    <name type="scientific">Bacteroides sedimenti</name>
    <dbReference type="NCBI Taxonomy" id="2136147"/>
    <lineage>
        <taxon>Bacteria</taxon>
        <taxon>Pseudomonadati</taxon>
        <taxon>Bacteroidota</taxon>
        <taxon>Bacteroidia</taxon>
        <taxon>Bacteroidales</taxon>
        <taxon>Bacteroidaceae</taxon>
        <taxon>Bacteroides</taxon>
    </lineage>
</organism>
<reference evidence="7 8" key="1">
    <citation type="submission" date="2023-04" db="EMBL/GenBank/DDBJ databases">
        <title>Draft genome sequence of acteroides sedimenti strain YN3PY1.</title>
        <authorList>
            <person name="Yoshida N."/>
        </authorList>
    </citation>
    <scope>NUCLEOTIDE SEQUENCE [LARGE SCALE GENOMIC DNA]</scope>
    <source>
        <strain evidence="7 8">YN3PY1</strain>
    </source>
</reference>
<evidence type="ECO:0000256" key="1">
    <source>
        <dbReference type="ARBA" id="ARBA00022516"/>
    </source>
</evidence>
<feature type="domain" description="UDP N-acetylglucosamine O-acyltransferase C-terminal" evidence="6">
    <location>
        <begin position="177"/>
        <end position="258"/>
    </location>
</feature>
<dbReference type="PIRSF" id="PIRSF000456">
    <property type="entry name" value="UDP-GlcNAc_acltr"/>
    <property type="match status" value="1"/>
</dbReference>
<dbReference type="NCBIfam" id="NF003657">
    <property type="entry name" value="PRK05289.1"/>
    <property type="match status" value="1"/>
</dbReference>
<evidence type="ECO:0000256" key="4">
    <source>
        <dbReference type="ARBA" id="ARBA00023098"/>
    </source>
</evidence>
<keyword evidence="5" id="KW-0012">Acyltransferase</keyword>
<dbReference type="EMBL" id="AP028055">
    <property type="protein sequence ID" value="BEG98247.1"/>
    <property type="molecule type" value="Genomic_DNA"/>
</dbReference>
<dbReference type="Gene3D" id="1.20.1180.10">
    <property type="entry name" value="Udp N-acetylglucosamine O-acyltransferase, C-terminal domain"/>
    <property type="match status" value="1"/>
</dbReference>
<evidence type="ECO:0000256" key="5">
    <source>
        <dbReference type="ARBA" id="ARBA00023315"/>
    </source>
</evidence>
<evidence type="ECO:0000313" key="8">
    <source>
        <dbReference type="Proteomes" id="UP001496674"/>
    </source>
</evidence>
<dbReference type="NCBIfam" id="TIGR01852">
    <property type="entry name" value="lipid_A_lpxA"/>
    <property type="match status" value="1"/>
</dbReference>
<dbReference type="Proteomes" id="UP001496674">
    <property type="component" value="Chromosome"/>
</dbReference>
<keyword evidence="4" id="KW-0443">Lipid metabolism</keyword>
<protein>
    <submittedName>
        <fullName evidence="7">Acyl-[acyl-carrier-protein]--UDP-N-acetylglucosamine O-acyltransferase</fullName>
    </submittedName>
</protein>
<evidence type="ECO:0000313" key="7">
    <source>
        <dbReference type="EMBL" id="BEG98247.1"/>
    </source>
</evidence>
<dbReference type="Gene3D" id="2.160.10.10">
    <property type="entry name" value="Hexapeptide repeat proteins"/>
    <property type="match status" value="1"/>
</dbReference>
<dbReference type="InterPro" id="IPR011004">
    <property type="entry name" value="Trimer_LpxA-like_sf"/>
</dbReference>
<dbReference type="PANTHER" id="PTHR43480:SF1">
    <property type="entry name" value="ACYL-[ACYL-CARRIER-PROTEIN]--UDP-N-ACETYLGLUCOSAMINE O-ACYLTRANSFERASE, MITOCHONDRIAL-RELATED"/>
    <property type="match status" value="1"/>
</dbReference>
<proteinExistence type="predicted"/>
<accession>A0ABM8I827</accession>
<dbReference type="InterPro" id="IPR029098">
    <property type="entry name" value="Acetyltransf_C"/>
</dbReference>
<dbReference type="InterPro" id="IPR010137">
    <property type="entry name" value="Lipid_A_LpxA"/>
</dbReference>